<dbReference type="InterPro" id="IPR015897">
    <property type="entry name" value="CHK_kinase-like"/>
</dbReference>
<dbReference type="EMBL" id="OU900095">
    <property type="protein sequence ID" value="CAG9859307.1"/>
    <property type="molecule type" value="Genomic_DNA"/>
</dbReference>
<dbReference type="PANTHER" id="PTHR11012:SF30">
    <property type="entry name" value="PROTEIN KINASE-LIKE DOMAIN-CONTAINING"/>
    <property type="match status" value="1"/>
</dbReference>
<accession>A0A9N9XM29</accession>
<gene>
    <name evidence="2" type="ORF">PHYEVI_LOCUS5681</name>
</gene>
<dbReference type="OrthoDB" id="8250698at2759"/>
<protein>
    <recommendedName>
        <fullName evidence="1">CHK kinase-like domain-containing protein</fullName>
    </recommendedName>
</protein>
<evidence type="ECO:0000313" key="3">
    <source>
        <dbReference type="Proteomes" id="UP001153712"/>
    </source>
</evidence>
<dbReference type="Proteomes" id="UP001153712">
    <property type="component" value="Chromosome 2"/>
</dbReference>
<dbReference type="InterPro" id="IPR011009">
    <property type="entry name" value="Kinase-like_dom_sf"/>
</dbReference>
<dbReference type="SUPFAM" id="SSF56112">
    <property type="entry name" value="Protein kinase-like (PK-like)"/>
    <property type="match status" value="1"/>
</dbReference>
<dbReference type="Gene3D" id="3.90.1200.10">
    <property type="match status" value="1"/>
</dbReference>
<feature type="domain" description="CHK kinase-like" evidence="1">
    <location>
        <begin position="130"/>
        <end position="324"/>
    </location>
</feature>
<name>A0A9N9XM29_PHYSR</name>
<evidence type="ECO:0000259" key="1">
    <source>
        <dbReference type="SMART" id="SM00587"/>
    </source>
</evidence>
<dbReference type="PANTHER" id="PTHR11012">
    <property type="entry name" value="PROTEIN KINASE-LIKE DOMAIN-CONTAINING"/>
    <property type="match status" value="1"/>
</dbReference>
<keyword evidence="3" id="KW-1185">Reference proteome</keyword>
<sequence length="413" mass="47657">MASTAPQPPPLDEGIAELLKKFCSESLDNYQITVRGGNAKGEGFLGEMTFLEVRSKSTGEELHMIVKCVRPSGSEDTKKLMTSSYLTEIRYYTEILPALVDFQKEFSGVRLLDNFPKCFASIKDLGREKLALVNLVKAGYEMHPKPRPFDFPTVVKVFKTYAEFHAASYALKHHRRERFLELSKNLPNNWILINNNSSMMGKFAEHFFGKVKGFLEDEGEDKISKKFDKYVTNSLNVFIESCTYDGPDGVFLHGDCWSNNMMFKYNASREVEHIKLIDFQLGFVAPPVLDLSYSFYAGADQQQLDRLDELLDIYHTELGENLRKYGCDLNDIYPMETLKADWRRHCRFAMIMGLMVWVTKLATDFTDMPTVNELMDGTTDPDDFEDYGIKFDVEEYRKRSLSLVRHMYERDLL</sequence>
<dbReference type="AlphaFoldDB" id="A0A9N9XM29"/>
<evidence type="ECO:0000313" key="2">
    <source>
        <dbReference type="EMBL" id="CAG9859307.1"/>
    </source>
</evidence>
<dbReference type="SMART" id="SM00587">
    <property type="entry name" value="CHK"/>
    <property type="match status" value="1"/>
</dbReference>
<proteinExistence type="predicted"/>
<reference evidence="2" key="1">
    <citation type="submission" date="2022-01" db="EMBL/GenBank/DDBJ databases">
        <authorList>
            <person name="King R."/>
        </authorList>
    </citation>
    <scope>NUCLEOTIDE SEQUENCE</scope>
</reference>
<dbReference type="Pfam" id="PF02958">
    <property type="entry name" value="EcKL"/>
    <property type="match status" value="1"/>
</dbReference>
<organism evidence="2 3">
    <name type="scientific">Phyllotreta striolata</name>
    <name type="common">Striped flea beetle</name>
    <name type="synonym">Crioceris striolata</name>
    <dbReference type="NCBI Taxonomy" id="444603"/>
    <lineage>
        <taxon>Eukaryota</taxon>
        <taxon>Metazoa</taxon>
        <taxon>Ecdysozoa</taxon>
        <taxon>Arthropoda</taxon>
        <taxon>Hexapoda</taxon>
        <taxon>Insecta</taxon>
        <taxon>Pterygota</taxon>
        <taxon>Neoptera</taxon>
        <taxon>Endopterygota</taxon>
        <taxon>Coleoptera</taxon>
        <taxon>Polyphaga</taxon>
        <taxon>Cucujiformia</taxon>
        <taxon>Chrysomeloidea</taxon>
        <taxon>Chrysomelidae</taxon>
        <taxon>Galerucinae</taxon>
        <taxon>Alticini</taxon>
        <taxon>Phyllotreta</taxon>
    </lineage>
</organism>
<dbReference type="InterPro" id="IPR004119">
    <property type="entry name" value="EcKL"/>
</dbReference>